<sequence>MKPIAKKKIQTVHGTFEYAHAGIRAGAPTIILINGGSGPIEGWYKIFHALSMEASIFAYNRLGVGGSSKPTSPQHGQAIVDALMQVLADLKIPPPYLLVGHSLGGLYANLLARQFPAQVAGVVLLESSHPDDLSINETQNALIRGINRMLSALDSFSAHRKWNEAHWVKHTVQQIEAADPFPNTPLIVVSGTKKPPMMPAHAMEIRSKNQLELVRLSPRGIHILASQSGHFPQLTEPDVVTQAIRACLQATREQM</sequence>
<organism evidence="2 3">
    <name type="scientific">Paenibacillus curdlanolyticus YK9</name>
    <dbReference type="NCBI Taxonomy" id="717606"/>
    <lineage>
        <taxon>Bacteria</taxon>
        <taxon>Bacillati</taxon>
        <taxon>Bacillota</taxon>
        <taxon>Bacilli</taxon>
        <taxon>Bacillales</taxon>
        <taxon>Paenibacillaceae</taxon>
        <taxon>Paenibacillus</taxon>
    </lineage>
</organism>
<evidence type="ECO:0000313" key="2">
    <source>
        <dbReference type="EMBL" id="EFM10782.1"/>
    </source>
</evidence>
<protein>
    <submittedName>
        <fullName evidence="2">Alpha/beta hydrolase fold protein</fullName>
    </submittedName>
</protein>
<gene>
    <name evidence="2" type="ORF">PaecuDRAFT_2026</name>
</gene>
<dbReference type="EMBL" id="AEDD01000005">
    <property type="protein sequence ID" value="EFM10782.1"/>
    <property type="molecule type" value="Genomic_DNA"/>
</dbReference>
<keyword evidence="2" id="KW-0378">Hydrolase</keyword>
<evidence type="ECO:0000313" key="3">
    <source>
        <dbReference type="Proteomes" id="UP000005387"/>
    </source>
</evidence>
<dbReference type="GO" id="GO:0046464">
    <property type="term" value="P:acylglycerol catabolic process"/>
    <property type="evidence" value="ECO:0007669"/>
    <property type="project" value="TreeGrafter"/>
</dbReference>
<dbReference type="GO" id="GO:0047372">
    <property type="term" value="F:monoacylglycerol lipase activity"/>
    <property type="evidence" value="ECO:0007669"/>
    <property type="project" value="TreeGrafter"/>
</dbReference>
<evidence type="ECO:0000259" key="1">
    <source>
        <dbReference type="Pfam" id="PF00561"/>
    </source>
</evidence>
<reference evidence="2 3" key="1">
    <citation type="submission" date="2010-07" db="EMBL/GenBank/DDBJ databases">
        <title>The draft genome of Paenibacillus curdlanolyticus YK9.</title>
        <authorList>
            <consortium name="US DOE Joint Genome Institute (JGI-PGF)"/>
            <person name="Lucas S."/>
            <person name="Copeland A."/>
            <person name="Lapidus A."/>
            <person name="Cheng J.-F."/>
            <person name="Bruce D."/>
            <person name="Goodwin L."/>
            <person name="Pitluck S."/>
            <person name="Land M.L."/>
            <person name="Hauser L."/>
            <person name="Chang Y.-J."/>
            <person name="Jeffries C."/>
            <person name="Anderson I.J."/>
            <person name="Johnson E."/>
            <person name="Loganathan U."/>
            <person name="Mulhopadhyay B."/>
            <person name="Kyrpides N."/>
            <person name="Woyke T.J."/>
        </authorList>
    </citation>
    <scope>NUCLEOTIDE SEQUENCE [LARGE SCALE GENOMIC DNA]</scope>
    <source>
        <strain evidence="2 3">YK9</strain>
    </source>
</reference>
<dbReference type="PANTHER" id="PTHR43798:SF5">
    <property type="entry name" value="MONOACYLGLYCEROL LIPASE ABHD6"/>
    <property type="match status" value="1"/>
</dbReference>
<dbReference type="SUPFAM" id="SSF53474">
    <property type="entry name" value="alpha/beta-Hydrolases"/>
    <property type="match status" value="1"/>
</dbReference>
<name>E0I8P8_9BACL</name>
<dbReference type="GO" id="GO:0016020">
    <property type="term" value="C:membrane"/>
    <property type="evidence" value="ECO:0007669"/>
    <property type="project" value="TreeGrafter"/>
</dbReference>
<feature type="domain" description="AB hydrolase-1" evidence="1">
    <location>
        <begin position="28"/>
        <end position="139"/>
    </location>
</feature>
<dbReference type="OrthoDB" id="59888at2"/>
<dbReference type="Proteomes" id="UP000005387">
    <property type="component" value="Unassembled WGS sequence"/>
</dbReference>
<proteinExistence type="predicted"/>
<keyword evidence="3" id="KW-1185">Reference proteome</keyword>
<accession>E0I8P8</accession>
<dbReference type="InterPro" id="IPR050266">
    <property type="entry name" value="AB_hydrolase_sf"/>
</dbReference>
<dbReference type="RefSeq" id="WP_006038032.1">
    <property type="nucleotide sequence ID" value="NZ_AEDD01000005.1"/>
</dbReference>
<dbReference type="InterPro" id="IPR029058">
    <property type="entry name" value="AB_hydrolase_fold"/>
</dbReference>
<dbReference type="Gene3D" id="3.40.50.1820">
    <property type="entry name" value="alpha/beta hydrolase"/>
    <property type="match status" value="1"/>
</dbReference>
<dbReference type="InterPro" id="IPR000073">
    <property type="entry name" value="AB_hydrolase_1"/>
</dbReference>
<dbReference type="Pfam" id="PF00561">
    <property type="entry name" value="Abhydrolase_1"/>
    <property type="match status" value="1"/>
</dbReference>
<dbReference type="eggNOG" id="COG0596">
    <property type="taxonomic scope" value="Bacteria"/>
</dbReference>
<dbReference type="PANTHER" id="PTHR43798">
    <property type="entry name" value="MONOACYLGLYCEROL LIPASE"/>
    <property type="match status" value="1"/>
</dbReference>
<dbReference type="STRING" id="717606.PaecuDRAFT_2026"/>
<dbReference type="AlphaFoldDB" id="E0I8P8"/>